<feature type="modified residue" description="4-aspartylphosphate" evidence="2">
    <location>
        <position position="75"/>
    </location>
</feature>
<organism evidence="4 5">
    <name type="scientific">Allorhodopirellula heiligendammensis</name>
    <dbReference type="NCBI Taxonomy" id="2714739"/>
    <lineage>
        <taxon>Bacteria</taxon>
        <taxon>Pseudomonadati</taxon>
        <taxon>Planctomycetota</taxon>
        <taxon>Planctomycetia</taxon>
        <taxon>Pirellulales</taxon>
        <taxon>Pirellulaceae</taxon>
        <taxon>Allorhodopirellula</taxon>
    </lineage>
</organism>
<dbReference type="AlphaFoldDB" id="A0A5C6BZ59"/>
<dbReference type="PANTHER" id="PTHR44591:SF23">
    <property type="entry name" value="CHEY SUBFAMILY"/>
    <property type="match status" value="1"/>
</dbReference>
<sequence>MQLLSPTALPRPQVSGNMDENLVAPRCVIADDIRSSREMLKRWMREIGVETFTGSNGGEAWQHLKRVPCDLLITDIEMPSMSGLDLIRQLRSDGDPKCNQLPIIVITSLSDEKMSDLADEFQATTIVIKPLEKSVVLSVAEKLLRGDAVEKLYPSSQIGGRGTTGISPSLRNLIERAK</sequence>
<dbReference type="EMBL" id="SJPU01000002">
    <property type="protein sequence ID" value="TWU15879.1"/>
    <property type="molecule type" value="Genomic_DNA"/>
</dbReference>
<evidence type="ECO:0000313" key="4">
    <source>
        <dbReference type="EMBL" id="TWU15879.1"/>
    </source>
</evidence>
<evidence type="ECO:0000313" key="5">
    <source>
        <dbReference type="Proteomes" id="UP000319908"/>
    </source>
</evidence>
<gene>
    <name evidence="4" type="primary">rssB</name>
    <name evidence="4" type="ORF">Poly21_30810</name>
</gene>
<reference evidence="4 5" key="1">
    <citation type="journal article" date="2020" name="Antonie Van Leeuwenhoek">
        <title>Rhodopirellula heiligendammensis sp. nov., Rhodopirellula pilleata sp. nov., and Rhodopirellula solitaria sp. nov. isolated from natural or artificial marine surfaces in Northern Germany and California, USA, and emended description of the genus Rhodopirellula.</title>
        <authorList>
            <person name="Kallscheuer N."/>
            <person name="Wiegand S."/>
            <person name="Jogler M."/>
            <person name="Boedeker C."/>
            <person name="Peeters S.H."/>
            <person name="Rast P."/>
            <person name="Heuer A."/>
            <person name="Jetten M.S.M."/>
            <person name="Rohde M."/>
            <person name="Jogler C."/>
        </authorList>
    </citation>
    <scope>NUCLEOTIDE SEQUENCE [LARGE SCALE GENOMIC DNA]</scope>
    <source>
        <strain evidence="4 5">Poly21</strain>
    </source>
</reference>
<feature type="domain" description="Response regulatory" evidence="3">
    <location>
        <begin position="26"/>
        <end position="144"/>
    </location>
</feature>
<keyword evidence="5" id="KW-1185">Reference proteome</keyword>
<comment type="caution">
    <text evidence="4">The sequence shown here is derived from an EMBL/GenBank/DDBJ whole genome shotgun (WGS) entry which is preliminary data.</text>
</comment>
<keyword evidence="1 2" id="KW-0597">Phosphoprotein</keyword>
<dbReference type="InterPro" id="IPR050595">
    <property type="entry name" value="Bact_response_regulator"/>
</dbReference>
<dbReference type="Proteomes" id="UP000319908">
    <property type="component" value="Unassembled WGS sequence"/>
</dbReference>
<accession>A0A5C6BZ59</accession>
<dbReference type="Gene3D" id="3.40.50.2300">
    <property type="match status" value="1"/>
</dbReference>
<proteinExistence type="predicted"/>
<dbReference type="SMART" id="SM00448">
    <property type="entry name" value="REC"/>
    <property type="match status" value="1"/>
</dbReference>
<dbReference type="InterPro" id="IPR001789">
    <property type="entry name" value="Sig_transdc_resp-reg_receiver"/>
</dbReference>
<evidence type="ECO:0000259" key="3">
    <source>
        <dbReference type="PROSITE" id="PS50110"/>
    </source>
</evidence>
<dbReference type="Pfam" id="PF00072">
    <property type="entry name" value="Response_reg"/>
    <property type="match status" value="1"/>
</dbReference>
<dbReference type="CDD" id="cd00156">
    <property type="entry name" value="REC"/>
    <property type="match status" value="1"/>
</dbReference>
<protein>
    <submittedName>
        <fullName evidence="4">Regulator of RpoS</fullName>
    </submittedName>
</protein>
<evidence type="ECO:0000256" key="1">
    <source>
        <dbReference type="ARBA" id="ARBA00022553"/>
    </source>
</evidence>
<dbReference type="RefSeq" id="WP_302118924.1">
    <property type="nucleotide sequence ID" value="NZ_SJPU01000002.1"/>
</dbReference>
<dbReference type="GO" id="GO:0000160">
    <property type="term" value="P:phosphorelay signal transduction system"/>
    <property type="evidence" value="ECO:0007669"/>
    <property type="project" value="InterPro"/>
</dbReference>
<evidence type="ECO:0000256" key="2">
    <source>
        <dbReference type="PROSITE-ProRule" id="PRU00169"/>
    </source>
</evidence>
<dbReference type="InterPro" id="IPR011006">
    <property type="entry name" value="CheY-like_superfamily"/>
</dbReference>
<name>A0A5C6BZ59_9BACT</name>
<dbReference type="PROSITE" id="PS50110">
    <property type="entry name" value="RESPONSE_REGULATORY"/>
    <property type="match status" value="1"/>
</dbReference>
<dbReference type="SUPFAM" id="SSF52172">
    <property type="entry name" value="CheY-like"/>
    <property type="match status" value="1"/>
</dbReference>
<dbReference type="PANTHER" id="PTHR44591">
    <property type="entry name" value="STRESS RESPONSE REGULATOR PROTEIN 1"/>
    <property type="match status" value="1"/>
</dbReference>